<organism evidence="2 3">
    <name type="scientific">Teratosphaeria destructans</name>
    <dbReference type="NCBI Taxonomy" id="418781"/>
    <lineage>
        <taxon>Eukaryota</taxon>
        <taxon>Fungi</taxon>
        <taxon>Dikarya</taxon>
        <taxon>Ascomycota</taxon>
        <taxon>Pezizomycotina</taxon>
        <taxon>Dothideomycetes</taxon>
        <taxon>Dothideomycetidae</taxon>
        <taxon>Mycosphaerellales</taxon>
        <taxon>Teratosphaeriaceae</taxon>
        <taxon>Teratosphaeria</taxon>
    </lineage>
</organism>
<name>A0A9W7SWH6_9PEZI</name>
<accession>A0A9W7SWH6</accession>
<reference evidence="2 3" key="1">
    <citation type="journal article" date="2018" name="IMA Fungus">
        <title>IMA Genome-F 10: Nine draft genome sequences of Claviceps purpurea s.lat., including C. arundinis, C. humidiphila, and C. cf. spartinae, pseudomolecules for the pitch canker pathogen Fusarium circinatum, draft genome of Davidsoniella eucalypti, Grosmannia galeiformis, Quambalaria eucalypti, and Teratosphaeria destructans.</title>
        <authorList>
            <person name="Wingfield B.D."/>
            <person name="Liu M."/>
            <person name="Nguyen H.D."/>
            <person name="Lane F.A."/>
            <person name="Morgan S.W."/>
            <person name="De Vos L."/>
            <person name="Wilken P.M."/>
            <person name="Duong T.A."/>
            <person name="Aylward J."/>
            <person name="Coetzee M.P."/>
            <person name="Dadej K."/>
            <person name="De Beer Z.W."/>
            <person name="Findlay W."/>
            <person name="Havenga M."/>
            <person name="Kolarik M."/>
            <person name="Menzies J.G."/>
            <person name="Naidoo K."/>
            <person name="Pochopski O."/>
            <person name="Shoukouhi P."/>
            <person name="Santana Q.C."/>
            <person name="Seifert K.A."/>
            <person name="Soal N."/>
            <person name="Steenkamp E.T."/>
            <person name="Tatham C.T."/>
            <person name="van der Nest M.A."/>
            <person name="Wingfield M.J."/>
        </authorList>
    </citation>
    <scope>NUCLEOTIDE SEQUENCE [LARGE SCALE GENOMIC DNA]</scope>
    <source>
        <strain evidence="2">CMW44962</strain>
    </source>
</reference>
<keyword evidence="3" id="KW-1185">Reference proteome</keyword>
<evidence type="ECO:0000256" key="1">
    <source>
        <dbReference type="SAM" id="MobiDB-lite"/>
    </source>
</evidence>
<feature type="region of interest" description="Disordered" evidence="1">
    <location>
        <begin position="1"/>
        <end position="28"/>
    </location>
</feature>
<dbReference type="AlphaFoldDB" id="A0A9W7SWH6"/>
<reference evidence="2 3" key="2">
    <citation type="journal article" date="2021" name="Curr. Genet.">
        <title>Genetic response to nitrogen starvation in the aggressive Eucalyptus foliar pathogen Teratosphaeria destructans.</title>
        <authorList>
            <person name="Havenga M."/>
            <person name="Wingfield B.D."/>
            <person name="Wingfield M.J."/>
            <person name="Dreyer L.L."/>
            <person name="Roets F."/>
            <person name="Aylward J."/>
        </authorList>
    </citation>
    <scope>NUCLEOTIDE SEQUENCE [LARGE SCALE GENOMIC DNA]</scope>
    <source>
        <strain evidence="2">CMW44962</strain>
    </source>
</reference>
<protein>
    <submittedName>
        <fullName evidence="2">Uncharacterized protein</fullName>
    </submittedName>
</protein>
<evidence type="ECO:0000313" key="2">
    <source>
        <dbReference type="EMBL" id="KAH9836416.1"/>
    </source>
</evidence>
<comment type="caution">
    <text evidence="2">The sequence shown here is derived from an EMBL/GenBank/DDBJ whole genome shotgun (WGS) entry which is preliminary data.</text>
</comment>
<dbReference type="Proteomes" id="UP001138500">
    <property type="component" value="Unassembled WGS sequence"/>
</dbReference>
<gene>
    <name evidence="2" type="ORF">Tdes44962_MAKER08486</name>
</gene>
<sequence length="140" mass="15425">MQSNWITFQAKLPGSNRSRSSRGDLPGRECSTRQITLKALLPGDRGKGHPTPHHIGFEAVAMATVQHSSAGMTRHGAVDAHERQSIAILAPTHTKVDLRLQEAPGRRIRSKKIRGNRGQKKYGHGLFALTSAEILHKIIR</sequence>
<evidence type="ECO:0000313" key="3">
    <source>
        <dbReference type="Proteomes" id="UP001138500"/>
    </source>
</evidence>
<dbReference type="EMBL" id="RIBY02000879">
    <property type="protein sequence ID" value="KAH9836416.1"/>
    <property type="molecule type" value="Genomic_DNA"/>
</dbReference>
<proteinExistence type="predicted"/>